<dbReference type="AlphaFoldDB" id="A0A6G6Y4E5"/>
<keyword evidence="3" id="KW-1185">Reference proteome</keyword>
<name>A0A6G6Y4E5_9SPHN</name>
<organism evidence="2 3">
    <name type="scientific">Stakelama tenebrarum</name>
    <dbReference type="NCBI Taxonomy" id="2711215"/>
    <lineage>
        <taxon>Bacteria</taxon>
        <taxon>Pseudomonadati</taxon>
        <taxon>Pseudomonadota</taxon>
        <taxon>Alphaproteobacteria</taxon>
        <taxon>Sphingomonadales</taxon>
        <taxon>Sphingomonadaceae</taxon>
        <taxon>Stakelama</taxon>
    </lineage>
</organism>
<reference evidence="2 3" key="1">
    <citation type="submission" date="2020-02" db="EMBL/GenBank/DDBJ databases">
        <authorList>
            <person name="Zheng R.K."/>
            <person name="Sun C.M."/>
        </authorList>
    </citation>
    <scope>NUCLEOTIDE SEQUENCE [LARGE SCALE GENOMIC DNA]</scope>
    <source>
        <strain evidence="3">zrk23</strain>
    </source>
</reference>
<dbReference type="EMBL" id="CP049109">
    <property type="protein sequence ID" value="QIG79769.1"/>
    <property type="molecule type" value="Genomic_DNA"/>
</dbReference>
<feature type="compositionally biased region" description="Basic and acidic residues" evidence="1">
    <location>
        <begin position="104"/>
        <end position="114"/>
    </location>
</feature>
<protein>
    <submittedName>
        <fullName evidence="2">Uncharacterized protein</fullName>
    </submittedName>
</protein>
<feature type="compositionally biased region" description="Pro residues" evidence="1">
    <location>
        <begin position="64"/>
        <end position="73"/>
    </location>
</feature>
<dbReference type="RefSeq" id="WP_165326769.1">
    <property type="nucleotide sequence ID" value="NZ_CP049109.1"/>
</dbReference>
<dbReference type="KEGG" id="spzr:G5C33_08175"/>
<evidence type="ECO:0000256" key="1">
    <source>
        <dbReference type="SAM" id="MobiDB-lite"/>
    </source>
</evidence>
<proteinExistence type="predicted"/>
<evidence type="ECO:0000313" key="3">
    <source>
        <dbReference type="Proteomes" id="UP000501568"/>
    </source>
</evidence>
<accession>A0A6G6Y4E5</accession>
<gene>
    <name evidence="2" type="ORF">G5C33_08175</name>
</gene>
<evidence type="ECO:0000313" key="2">
    <source>
        <dbReference type="EMBL" id="QIG79769.1"/>
    </source>
</evidence>
<feature type="region of interest" description="Disordered" evidence="1">
    <location>
        <begin position="54"/>
        <end position="114"/>
    </location>
</feature>
<dbReference type="Proteomes" id="UP000501568">
    <property type="component" value="Chromosome"/>
</dbReference>
<sequence>MMKMDVRKTIPAALAAMLLAGGCSVEVENVVEPDENVMSEEVIETINYDEPMANFVEPDEDPIPEPTAGPPAPIGNISNSTTGTGLREDEMMLDDAAATGMTSRVDRSEEDAAH</sequence>
<dbReference type="PROSITE" id="PS51257">
    <property type="entry name" value="PROKAR_LIPOPROTEIN"/>
    <property type="match status" value="1"/>
</dbReference>